<proteinExistence type="predicted"/>
<name>A0A8X6SAA4_TRICX</name>
<evidence type="ECO:0000313" key="1">
    <source>
        <dbReference type="EMBL" id="GFY07630.1"/>
    </source>
</evidence>
<reference evidence="1" key="1">
    <citation type="submission" date="2020-08" db="EMBL/GenBank/DDBJ databases">
        <title>Multicomponent nature underlies the extraordinary mechanical properties of spider dragline silk.</title>
        <authorList>
            <person name="Kono N."/>
            <person name="Nakamura H."/>
            <person name="Mori M."/>
            <person name="Yoshida Y."/>
            <person name="Ohtoshi R."/>
            <person name="Malay A.D."/>
            <person name="Moran D.A.P."/>
            <person name="Tomita M."/>
            <person name="Numata K."/>
            <person name="Arakawa K."/>
        </authorList>
    </citation>
    <scope>NUCLEOTIDE SEQUENCE</scope>
</reference>
<dbReference type="AlphaFoldDB" id="A0A8X6SAA4"/>
<comment type="caution">
    <text evidence="1">The sequence shown here is derived from an EMBL/GenBank/DDBJ whole genome shotgun (WGS) entry which is preliminary data.</text>
</comment>
<organism evidence="1 2">
    <name type="scientific">Trichonephila clavipes</name>
    <name type="common">Golden silk orbweaver</name>
    <name type="synonym">Nephila clavipes</name>
    <dbReference type="NCBI Taxonomy" id="2585209"/>
    <lineage>
        <taxon>Eukaryota</taxon>
        <taxon>Metazoa</taxon>
        <taxon>Ecdysozoa</taxon>
        <taxon>Arthropoda</taxon>
        <taxon>Chelicerata</taxon>
        <taxon>Arachnida</taxon>
        <taxon>Araneae</taxon>
        <taxon>Araneomorphae</taxon>
        <taxon>Entelegynae</taxon>
        <taxon>Araneoidea</taxon>
        <taxon>Nephilidae</taxon>
        <taxon>Trichonephila</taxon>
    </lineage>
</organism>
<evidence type="ECO:0000313" key="2">
    <source>
        <dbReference type="Proteomes" id="UP000887159"/>
    </source>
</evidence>
<dbReference type="Proteomes" id="UP000887159">
    <property type="component" value="Unassembled WGS sequence"/>
</dbReference>
<accession>A0A8X6SAA4</accession>
<sequence length="82" mass="8886">MEGSGDQSFIPTNLGHVDEEIIPPARGGRPISLLTNPVFGCRYDPVLVSVHRNWAYEKGLVMERVVVSSPINVLAPEVCSPA</sequence>
<gene>
    <name evidence="1" type="ORF">TNCV_4095001</name>
</gene>
<keyword evidence="2" id="KW-1185">Reference proteome</keyword>
<dbReference type="EMBL" id="BMAU01021276">
    <property type="protein sequence ID" value="GFY07630.1"/>
    <property type="molecule type" value="Genomic_DNA"/>
</dbReference>
<protein>
    <submittedName>
        <fullName evidence="1">Uncharacterized protein</fullName>
    </submittedName>
</protein>